<dbReference type="EMBL" id="ADLK01000019">
    <property type="protein sequence ID" value="KMW20120.1"/>
    <property type="molecule type" value="Genomic_DNA"/>
</dbReference>
<gene>
    <name evidence="1" type="ORF">HMPREF9470_02135</name>
</gene>
<dbReference type="GeneID" id="93161924"/>
<dbReference type="PATRIC" id="fig|742734.4.peg.2293"/>
<dbReference type="Proteomes" id="UP000037392">
    <property type="component" value="Unassembled WGS sequence"/>
</dbReference>
<proteinExistence type="predicted"/>
<dbReference type="AlphaFoldDB" id="A0A0J9EW60"/>
<name>A0A0J9EW60_9FIRM</name>
<accession>A0A0J9EW60</accession>
<organism evidence="1 2">
    <name type="scientific">[Clostridium] citroniae WAL-19142</name>
    <dbReference type="NCBI Taxonomy" id="742734"/>
    <lineage>
        <taxon>Bacteria</taxon>
        <taxon>Bacillati</taxon>
        <taxon>Bacillota</taxon>
        <taxon>Clostridia</taxon>
        <taxon>Lachnospirales</taxon>
        <taxon>Lachnospiraceae</taxon>
        <taxon>Enterocloster</taxon>
    </lineage>
</organism>
<reference evidence="1 2" key="1">
    <citation type="submission" date="2011-04" db="EMBL/GenBank/DDBJ databases">
        <title>The Genome Sequence of Clostridium citroniae WAL-19142.</title>
        <authorList>
            <consortium name="The Broad Institute Genome Sequencing Platform"/>
            <person name="Earl A."/>
            <person name="Ward D."/>
            <person name="Feldgarden M."/>
            <person name="Gevers D."/>
            <person name="Warren Y.A."/>
            <person name="Tyrrell K.L."/>
            <person name="Citron D.M."/>
            <person name="Goldstein E.J."/>
            <person name="Daigneault M."/>
            <person name="Allen-Vercoe E."/>
            <person name="Young S.K."/>
            <person name="Zeng Q."/>
            <person name="Gargeya S."/>
            <person name="Fitzgerald M."/>
            <person name="Haas B."/>
            <person name="Abouelleil A."/>
            <person name="Alvarado L."/>
            <person name="Arachchi H.M."/>
            <person name="Berlin A."/>
            <person name="Brown A."/>
            <person name="Chapman S.B."/>
            <person name="Chen Z."/>
            <person name="Dunbar C."/>
            <person name="Freedman E."/>
            <person name="Gearin G."/>
            <person name="Gellesch M."/>
            <person name="Goldberg J."/>
            <person name="Griggs A."/>
            <person name="Gujja S."/>
            <person name="Heilman E.R."/>
            <person name="Heiman D."/>
            <person name="Howarth C."/>
            <person name="Larson L."/>
            <person name="Lui A."/>
            <person name="MacDonald P.J."/>
            <person name="Mehta T."/>
            <person name="Montmayeur A."/>
            <person name="Murphy C."/>
            <person name="Neiman D."/>
            <person name="Pearson M."/>
            <person name="Priest M."/>
            <person name="Roberts A."/>
            <person name="Saif S."/>
            <person name="Shea T."/>
            <person name="Shenoy N."/>
            <person name="Sisk P."/>
            <person name="Stolte C."/>
            <person name="Sykes S."/>
            <person name="White J."/>
            <person name="Yandava C."/>
            <person name="Wortman J."/>
            <person name="Nusbaum C."/>
            <person name="Birren B."/>
        </authorList>
    </citation>
    <scope>NUCLEOTIDE SEQUENCE [LARGE SCALE GENOMIC DNA]</scope>
    <source>
        <strain evidence="1 2">WAL-19142</strain>
    </source>
</reference>
<comment type="caution">
    <text evidence="1">The sequence shown here is derived from an EMBL/GenBank/DDBJ whole genome shotgun (WGS) entry which is preliminary data.</text>
</comment>
<sequence>MICPKCNGKMEENRIRTHMLWIDAIHQIPDEEKQLGPTIAYVCDECGYMEFYREKKLE</sequence>
<dbReference type="RefSeq" id="WP_007860551.1">
    <property type="nucleotide sequence ID" value="NZ_KQ235877.1"/>
</dbReference>
<evidence type="ECO:0000313" key="1">
    <source>
        <dbReference type="EMBL" id="KMW20120.1"/>
    </source>
</evidence>
<protein>
    <submittedName>
        <fullName evidence="1">Uncharacterized protein</fullName>
    </submittedName>
</protein>
<evidence type="ECO:0000313" key="2">
    <source>
        <dbReference type="Proteomes" id="UP000037392"/>
    </source>
</evidence>